<feature type="region of interest" description="Disordered" evidence="1">
    <location>
        <begin position="1"/>
        <end position="31"/>
    </location>
</feature>
<dbReference type="AlphaFoldDB" id="A0ABD1S4R8"/>
<reference evidence="3" key="1">
    <citation type="submission" date="2024-07" db="EMBL/GenBank/DDBJ databases">
        <title>Two chromosome-level genome assemblies of Korean endemic species Abeliophyllum distichum and Forsythia ovata (Oleaceae).</title>
        <authorList>
            <person name="Jang H."/>
        </authorList>
    </citation>
    <scope>NUCLEOTIDE SEQUENCE [LARGE SCALE GENOMIC DNA]</scope>
</reference>
<dbReference type="EMBL" id="JBFOLJ010000011">
    <property type="protein sequence ID" value="KAL2495741.1"/>
    <property type="molecule type" value="Genomic_DNA"/>
</dbReference>
<organism evidence="2 3">
    <name type="scientific">Forsythia ovata</name>
    <dbReference type="NCBI Taxonomy" id="205694"/>
    <lineage>
        <taxon>Eukaryota</taxon>
        <taxon>Viridiplantae</taxon>
        <taxon>Streptophyta</taxon>
        <taxon>Embryophyta</taxon>
        <taxon>Tracheophyta</taxon>
        <taxon>Spermatophyta</taxon>
        <taxon>Magnoliopsida</taxon>
        <taxon>eudicotyledons</taxon>
        <taxon>Gunneridae</taxon>
        <taxon>Pentapetalae</taxon>
        <taxon>asterids</taxon>
        <taxon>lamiids</taxon>
        <taxon>Lamiales</taxon>
        <taxon>Oleaceae</taxon>
        <taxon>Forsythieae</taxon>
        <taxon>Forsythia</taxon>
    </lineage>
</organism>
<comment type="caution">
    <text evidence="2">The sequence shown here is derived from an EMBL/GenBank/DDBJ whole genome shotgun (WGS) entry which is preliminary data.</text>
</comment>
<evidence type="ECO:0000313" key="2">
    <source>
        <dbReference type="EMBL" id="KAL2495741.1"/>
    </source>
</evidence>
<protein>
    <recommendedName>
        <fullName evidence="4">PilZ domain-containing protein</fullName>
    </recommendedName>
</protein>
<proteinExistence type="predicted"/>
<accession>A0ABD1S4R8</accession>
<sequence>MDGPPANNSAGGTNTPAPKGQEISPATMGAGVFGPPAEVSAAPVNIEMVKRFTKISTSRTDKRQGRQVACPFIGVGTDPPFGWDRVCPPLDGWDGRALGLLQKSALCISPRSREDYYRPRGNFVVVMKFLGARVGILIDVSHQQLNSPLASQLKVNLNPIGQHSVLGMRWADQNGKEAKRWMRIAVERQSGSGTQRGFYGFLPMK</sequence>
<gene>
    <name evidence="2" type="ORF">Fot_39498</name>
</gene>
<keyword evidence="3" id="KW-1185">Reference proteome</keyword>
<evidence type="ECO:0000256" key="1">
    <source>
        <dbReference type="SAM" id="MobiDB-lite"/>
    </source>
</evidence>
<feature type="compositionally biased region" description="Polar residues" evidence="1">
    <location>
        <begin position="1"/>
        <end position="16"/>
    </location>
</feature>
<evidence type="ECO:0008006" key="4">
    <source>
        <dbReference type="Google" id="ProtNLM"/>
    </source>
</evidence>
<dbReference type="Proteomes" id="UP001604277">
    <property type="component" value="Unassembled WGS sequence"/>
</dbReference>
<evidence type="ECO:0000313" key="3">
    <source>
        <dbReference type="Proteomes" id="UP001604277"/>
    </source>
</evidence>
<name>A0ABD1S4R8_9LAMI</name>